<name>A0ABR5ZK43_9PROT</name>
<feature type="compositionally biased region" description="Basic and acidic residues" evidence="3">
    <location>
        <begin position="14"/>
        <end position="32"/>
    </location>
</feature>
<evidence type="ECO:0000256" key="1">
    <source>
        <dbReference type="ARBA" id="ARBA00022529"/>
    </source>
</evidence>
<comment type="caution">
    <text evidence="5">The sequence shown here is derived from an EMBL/GenBank/DDBJ whole genome shotgun (WGS) entry which is preliminary data.</text>
</comment>
<feature type="region of interest" description="Disordered" evidence="3">
    <location>
        <begin position="1"/>
        <end position="52"/>
    </location>
</feature>
<dbReference type="EMBL" id="NWUS01000001">
    <property type="protein sequence ID" value="MBA5724687.1"/>
    <property type="molecule type" value="Genomic_DNA"/>
</dbReference>
<evidence type="ECO:0000313" key="6">
    <source>
        <dbReference type="Proteomes" id="UP001516390"/>
    </source>
</evidence>
<proteinExistence type="predicted"/>
<evidence type="ECO:0000313" key="5">
    <source>
        <dbReference type="EMBL" id="MBA5724687.1"/>
    </source>
</evidence>
<dbReference type="InterPro" id="IPR031922">
    <property type="entry name" value="Pesticin_C"/>
</dbReference>
<sequence length="508" mass="57590">MSDHTQDYFLKQVKAKDQQSEEDGLHVREKPQQEQLAEYPCSSSPQPKHGLTTGDRGFVYDHEGGKPHIQLNGYYPGGGNSGVTVGHGVDLAQHTREEFKRTIRAAKDVPEELRTRVEKTLDRIPDILFATDHNHKGLHGQETKDYLSIKKHRLQLRKDEVDCLSNITFNQITNHTQKRFERNSQVPHAFDNLSEPVKTVLVDLSYVMGPNFGHPGDNQIKRHLYQEFLEGKVSKAADDIESYFPNIIGKQRAQNDAQVLRGDISLLYKESGENACITPSIAPKRSQTLLVIAALLALANVTAKAADTQASCRFEHPDRMRDKLAKEQGVSDWTETLDYPEYVYALEHHDKKNAMKFMKCEESFKNSARFRALNKKLQSYLIENYKASISGVNIEGGDFRKGDFLMFSSCQPHACVTNVHTDIFDKDGNMVSVILYQYPSDAEGGAAGQAIADVLRGRHSINYYPLEAWVFIRRGYDTPGLRDFIEEAIPYFRQNSRTTLLDIHNISN</sequence>
<dbReference type="InterPro" id="IPR023347">
    <property type="entry name" value="Lysozyme_dom_sf"/>
</dbReference>
<protein>
    <recommendedName>
        <fullName evidence="4">Pesticin C-terminal domain-containing protein</fullName>
    </recommendedName>
</protein>
<organism evidence="5 6">
    <name type="scientific">Bombella favorum</name>
    <dbReference type="NCBI Taxonomy" id="2039164"/>
    <lineage>
        <taxon>Bacteria</taxon>
        <taxon>Pseudomonadati</taxon>
        <taxon>Pseudomonadota</taxon>
        <taxon>Alphaproteobacteria</taxon>
        <taxon>Acetobacterales</taxon>
        <taxon>Acetobacteraceae</taxon>
        <taxon>Bombella</taxon>
    </lineage>
</organism>
<keyword evidence="2" id="KW-0081">Bacteriolytic enzyme</keyword>
<dbReference type="Pfam" id="PF16754">
    <property type="entry name" value="Pesticin"/>
    <property type="match status" value="1"/>
</dbReference>
<evidence type="ECO:0000259" key="4">
    <source>
        <dbReference type="Pfam" id="PF16754"/>
    </source>
</evidence>
<keyword evidence="6" id="KW-1185">Reference proteome</keyword>
<feature type="domain" description="Pesticin C-terminal" evidence="4">
    <location>
        <begin position="56"/>
        <end position="213"/>
    </location>
</feature>
<evidence type="ECO:0000256" key="2">
    <source>
        <dbReference type="ARBA" id="ARBA00022638"/>
    </source>
</evidence>
<evidence type="ECO:0000256" key="3">
    <source>
        <dbReference type="SAM" id="MobiDB-lite"/>
    </source>
</evidence>
<dbReference type="RefSeq" id="WP_182080452.1">
    <property type="nucleotide sequence ID" value="NZ_NWUS01000001.1"/>
</dbReference>
<keyword evidence="1" id="KW-0929">Antimicrobial</keyword>
<dbReference type="Gene3D" id="1.10.530.40">
    <property type="match status" value="1"/>
</dbReference>
<dbReference type="Proteomes" id="UP001516390">
    <property type="component" value="Unassembled WGS sequence"/>
</dbReference>
<reference evidence="5 6" key="1">
    <citation type="submission" date="2017-09" db="EMBL/GenBank/DDBJ databases">
        <authorList>
            <person name="Jakob F."/>
        </authorList>
    </citation>
    <scope>NUCLEOTIDE SEQUENCE [LARGE SCALE GENOMIC DNA]</scope>
    <source>
        <strain evidence="5 6">TMW 2.1880</strain>
    </source>
</reference>
<accession>A0ABR5ZK43</accession>
<gene>
    <name evidence="5" type="ORF">CPA57_00080</name>
</gene>